<organism evidence="1 2">
    <name type="scientific">Bacillus clarus</name>
    <dbReference type="NCBI Taxonomy" id="2338372"/>
    <lineage>
        <taxon>Bacteria</taxon>
        <taxon>Bacillati</taxon>
        <taxon>Bacillota</taxon>
        <taxon>Bacilli</taxon>
        <taxon>Bacillales</taxon>
        <taxon>Bacillaceae</taxon>
        <taxon>Bacillus</taxon>
        <taxon>Bacillus cereus group</taxon>
    </lineage>
</organism>
<name>A0A090YTB8_9BACI</name>
<accession>A0A090YTB8</accession>
<gene>
    <name evidence="1" type="ORF">DJ93_6064</name>
</gene>
<dbReference type="PATRIC" id="fig|1405.8.peg.5807"/>
<dbReference type="Gene3D" id="3.30.360.30">
    <property type="entry name" value="homospermidine synthase like"/>
    <property type="match status" value="1"/>
</dbReference>
<dbReference type="Proteomes" id="UP000029389">
    <property type="component" value="Unassembled WGS sequence"/>
</dbReference>
<dbReference type="AlphaFoldDB" id="A0A090YTB8"/>
<protein>
    <submittedName>
        <fullName evidence="1">Saccharopine dehydrogenase family protein</fullName>
    </submittedName>
</protein>
<sequence>MKTEMTQSQLTLSLLGSSGGVAKAILALLNQTAQDKKDPIYSYIKNCTIHLIDIDQKPLSYYARFCNALQNKLVLHEFDLSDSSLFRTHLQQTTPNIVIDVSWADTVKMLTDCNEFGTHYINTAIECPEVDDNEAIARFGLLERYRIFAQHKDRFQNITSIIGSGMNPGVVQWMMLHLMQQFPEEQPIASYIVEHDTTFYKNAKLAQENTIYTTWSPECFLDEAILNYPLFMKQHIPVVLYQDVYQQEFKVTLGDIQFYGCLMPHEEAVSLGEWFDGEVGFLYRVNEHTTNAIRSNLKTVDDLWDWEHKVLLPDDAELTGADLIGILLVYSNKERFIYNVINSDAMYTRFHTNATYFQVACGIYGALSSLTLDSLPLGCYVVDDLLRKTSSRYGQYVSYYMKDFIIGENDKTDGLLLNRMKKIDM</sequence>
<comment type="caution">
    <text evidence="1">The sequence shown here is derived from an EMBL/GenBank/DDBJ whole genome shotgun (WGS) entry which is preliminary data.</text>
</comment>
<dbReference type="EMBL" id="JMQC01000010">
    <property type="protein sequence ID" value="KFM95370.1"/>
    <property type="molecule type" value="Genomic_DNA"/>
</dbReference>
<evidence type="ECO:0000313" key="2">
    <source>
        <dbReference type="Proteomes" id="UP000029389"/>
    </source>
</evidence>
<reference evidence="1 2" key="1">
    <citation type="submission" date="2014-04" db="EMBL/GenBank/DDBJ databases">
        <authorList>
            <person name="Bishop-Lilly K.A."/>
            <person name="Broomall S.M."/>
            <person name="Chain P.S."/>
            <person name="Chertkov O."/>
            <person name="Coyne S.R."/>
            <person name="Daligault H.E."/>
            <person name="Davenport K.W."/>
            <person name="Erkkila T."/>
            <person name="Frey K.G."/>
            <person name="Gibbons H.S."/>
            <person name="Gu W."/>
            <person name="Jaissle J."/>
            <person name="Johnson S.L."/>
            <person name="Koroleva G.I."/>
            <person name="Ladner J.T."/>
            <person name="Lo C.-C."/>
            <person name="Minogue T.D."/>
            <person name="Munk C."/>
            <person name="Palacios G.F."/>
            <person name="Redden C.L."/>
            <person name="Rosenzweig C.N."/>
            <person name="Scholz M.B."/>
            <person name="Teshima H."/>
            <person name="Xu Y."/>
        </authorList>
    </citation>
    <scope>NUCLEOTIDE SEQUENCE [LARGE SCALE GENOMIC DNA]</scope>
    <source>
        <strain evidence="1 2">BHP</strain>
    </source>
</reference>
<dbReference type="InterPro" id="IPR023181">
    <property type="entry name" value="Homospermid_syn-like_C"/>
</dbReference>
<proteinExistence type="predicted"/>
<evidence type="ECO:0000313" key="1">
    <source>
        <dbReference type="EMBL" id="KFM95370.1"/>
    </source>
</evidence>